<name>A0A8J8BBR6_9ACTN</name>
<dbReference type="PROSITE" id="PS00606">
    <property type="entry name" value="KS3_1"/>
    <property type="match status" value="1"/>
</dbReference>
<evidence type="ECO:0000313" key="5">
    <source>
        <dbReference type="EMBL" id="MBS2962361.1"/>
    </source>
</evidence>
<proteinExistence type="inferred from homology"/>
<dbReference type="EMBL" id="JAGSXH010000010">
    <property type="protein sequence ID" value="MBS2962361.1"/>
    <property type="molecule type" value="Genomic_DNA"/>
</dbReference>
<dbReference type="GO" id="GO:0004315">
    <property type="term" value="F:3-oxoacyl-[acyl-carrier-protein] synthase activity"/>
    <property type="evidence" value="ECO:0007669"/>
    <property type="project" value="InterPro"/>
</dbReference>
<organism evidence="5 6">
    <name type="scientific">Actinocrinis puniceicyclus</name>
    <dbReference type="NCBI Taxonomy" id="977794"/>
    <lineage>
        <taxon>Bacteria</taxon>
        <taxon>Bacillati</taxon>
        <taxon>Actinomycetota</taxon>
        <taxon>Actinomycetes</taxon>
        <taxon>Catenulisporales</taxon>
        <taxon>Actinospicaceae</taxon>
        <taxon>Actinocrinis</taxon>
    </lineage>
</organism>
<comment type="similarity">
    <text evidence="1 3">Belongs to the thiolase-like superfamily. Beta-ketoacyl-ACP synthases family.</text>
</comment>
<dbReference type="Pfam" id="PF02801">
    <property type="entry name" value="Ketoacyl-synt_C"/>
    <property type="match status" value="1"/>
</dbReference>
<evidence type="ECO:0000256" key="2">
    <source>
        <dbReference type="ARBA" id="ARBA00022679"/>
    </source>
</evidence>
<accession>A0A8J8BBR6</accession>
<comment type="caution">
    <text evidence="5">The sequence shown here is derived from an EMBL/GenBank/DDBJ whole genome shotgun (WGS) entry which is preliminary data.</text>
</comment>
<dbReference type="InterPro" id="IPR020841">
    <property type="entry name" value="PKS_Beta-ketoAc_synthase_dom"/>
</dbReference>
<sequence>MNPVITGAGLVSSLGADVRAAFAEYCRGAQAVHPLRAFDPARYRVKNAYEIDDRPPGGADEPARASRWLREAVRQALADAALPAGSRVPLVIGTGLGEQRSLELWRTAGAEVTADRLAFGPLPGELGLGHHVTLVNACSAGLFALAVGADLLELGAADAVVVAAVDAISESMFGLLDRVNARPPSHVAPFDEDRVGVVLGEGAAAIVLEHPTAARHRSAAPLAVLRAVATCCDAHHSTAPHQPGLVRALREALRRAGLSPRQVDLIMAHGTGTLLNDATEAAALGEVFGDALGEPLVTALKSLTGHTSGASGLMSLVVATEALRTGLVPPTANLVKPIAQAAGMRFAVEPVVEPAGGGHGDAHGGGAPLSDAPLDIAQIDAFGFGGLNAVALIERPRAAAGLPAAQAAARATTRTTTRVAVTGIGLELPSAANCRSLLELARGGVSLAAGAPPPPFESSDVVGPRGLRYHERATRLALSAAARALAAAGLSAPEPDIAQSAGFGVAVATDFSIAEKVCRVTELIHALGVEQTSPMDLPNVSGNVVAASLAIWYRLGGHNLTVSSGAPSGVDAVRLAADAIRAGRARRMLVVGVEPAEPAVAELLARTAARRDPGSPAPGLFDGAVAVVVEDLDLVRERAGRPLALLGEYRAAASLAAALPAPAPAPKPAPDAAANAAPGASSFARVWFPPCPHHDSAAADRAAAREALERGAAAAHRPHPVSQGLDSIDLGAVLGETSAALGVLQCAAAAEWLALSPADTAVIASGGCWGADFAALSLTGAR</sequence>
<dbReference type="PANTHER" id="PTHR11712:SF347">
    <property type="entry name" value="BETA KETOACYL-ACYL CARRIER PROTEIN SYNTHASE"/>
    <property type="match status" value="1"/>
</dbReference>
<evidence type="ECO:0000259" key="4">
    <source>
        <dbReference type="PROSITE" id="PS52004"/>
    </source>
</evidence>
<dbReference type="Gene3D" id="3.40.47.10">
    <property type="match status" value="2"/>
</dbReference>
<dbReference type="PANTHER" id="PTHR11712">
    <property type="entry name" value="POLYKETIDE SYNTHASE-RELATED"/>
    <property type="match status" value="1"/>
</dbReference>
<dbReference type="RefSeq" id="WP_211464942.1">
    <property type="nucleotide sequence ID" value="NZ_JAGSXH010000010.1"/>
</dbReference>
<dbReference type="SUPFAM" id="SSF53901">
    <property type="entry name" value="Thiolase-like"/>
    <property type="match status" value="3"/>
</dbReference>
<dbReference type="Proteomes" id="UP000677913">
    <property type="component" value="Unassembled WGS sequence"/>
</dbReference>
<gene>
    <name evidence="5" type="ORF">KGA66_04835</name>
</gene>
<dbReference type="InterPro" id="IPR018201">
    <property type="entry name" value="Ketoacyl_synth_AS"/>
</dbReference>
<evidence type="ECO:0000256" key="1">
    <source>
        <dbReference type="ARBA" id="ARBA00008467"/>
    </source>
</evidence>
<dbReference type="GO" id="GO:0006633">
    <property type="term" value="P:fatty acid biosynthetic process"/>
    <property type="evidence" value="ECO:0007669"/>
    <property type="project" value="InterPro"/>
</dbReference>
<dbReference type="AlphaFoldDB" id="A0A8J8BBR6"/>
<evidence type="ECO:0000256" key="3">
    <source>
        <dbReference type="RuleBase" id="RU003694"/>
    </source>
</evidence>
<dbReference type="InterPro" id="IPR016039">
    <property type="entry name" value="Thiolase-like"/>
</dbReference>
<feature type="domain" description="Ketosynthase family 3 (KS3)" evidence="4">
    <location>
        <begin position="1"/>
        <end position="395"/>
    </location>
</feature>
<protein>
    <recommendedName>
        <fullName evidence="4">Ketosynthase family 3 (KS3) domain-containing protein</fullName>
    </recommendedName>
</protein>
<dbReference type="SMART" id="SM00825">
    <property type="entry name" value="PKS_KS"/>
    <property type="match status" value="1"/>
</dbReference>
<reference evidence="5" key="1">
    <citation type="submission" date="2021-04" db="EMBL/GenBank/DDBJ databases">
        <title>Genome based classification of Actinospica acidithermotolerans sp. nov., an actinobacterium isolated from an Indonesian hot spring.</title>
        <authorList>
            <person name="Kusuma A.B."/>
            <person name="Putra K.E."/>
            <person name="Nafisah S."/>
            <person name="Loh J."/>
            <person name="Nouioui I."/>
            <person name="Goodfellow M."/>
        </authorList>
    </citation>
    <scope>NUCLEOTIDE SEQUENCE</scope>
    <source>
        <strain evidence="5">DSM 45618</strain>
    </source>
</reference>
<dbReference type="PROSITE" id="PS52004">
    <property type="entry name" value="KS3_2"/>
    <property type="match status" value="1"/>
</dbReference>
<dbReference type="InterPro" id="IPR014031">
    <property type="entry name" value="Ketoacyl_synth_C"/>
</dbReference>
<keyword evidence="2 3" id="KW-0808">Transferase</keyword>
<keyword evidence="6" id="KW-1185">Reference proteome</keyword>
<evidence type="ECO:0000313" key="6">
    <source>
        <dbReference type="Proteomes" id="UP000677913"/>
    </source>
</evidence>
<dbReference type="InterPro" id="IPR000794">
    <property type="entry name" value="Beta-ketoacyl_synthase"/>
</dbReference>
<dbReference type="InterPro" id="IPR014030">
    <property type="entry name" value="Ketoacyl_synth_N"/>
</dbReference>
<dbReference type="Pfam" id="PF00109">
    <property type="entry name" value="ketoacyl-synt"/>
    <property type="match status" value="2"/>
</dbReference>